<keyword evidence="2" id="KW-1185">Reference proteome</keyword>
<proteinExistence type="predicted"/>
<dbReference type="EMBL" id="FNFB01000006">
    <property type="protein sequence ID" value="SDK29486.1"/>
    <property type="molecule type" value="Genomic_DNA"/>
</dbReference>
<sequence>MIKILLAAIVGAAVAALVATTATLSLTGAASTPVNQPLYNYGDR</sequence>
<dbReference type="AlphaFoldDB" id="A0A1G9AQ25"/>
<gene>
    <name evidence="1" type="ORF">SAMN05421874_106300</name>
</gene>
<dbReference type="Proteomes" id="UP000198683">
    <property type="component" value="Unassembled WGS sequence"/>
</dbReference>
<reference evidence="1 2" key="1">
    <citation type="submission" date="2016-10" db="EMBL/GenBank/DDBJ databases">
        <authorList>
            <person name="de Groot N.N."/>
        </authorList>
    </citation>
    <scope>NUCLEOTIDE SEQUENCE [LARGE SCALE GENOMIC DNA]</scope>
    <source>
        <strain evidence="1 2">CGMCC 4.5681</strain>
    </source>
</reference>
<organism evidence="1 2">
    <name type="scientific">Nonomuraea maritima</name>
    <dbReference type="NCBI Taxonomy" id="683260"/>
    <lineage>
        <taxon>Bacteria</taxon>
        <taxon>Bacillati</taxon>
        <taxon>Actinomycetota</taxon>
        <taxon>Actinomycetes</taxon>
        <taxon>Streptosporangiales</taxon>
        <taxon>Streptosporangiaceae</taxon>
        <taxon>Nonomuraea</taxon>
    </lineage>
</organism>
<name>A0A1G9AQ25_9ACTN</name>
<protein>
    <submittedName>
        <fullName evidence="1">Uncharacterized protein</fullName>
    </submittedName>
</protein>
<evidence type="ECO:0000313" key="2">
    <source>
        <dbReference type="Proteomes" id="UP000198683"/>
    </source>
</evidence>
<accession>A0A1G9AQ25</accession>
<evidence type="ECO:0000313" key="1">
    <source>
        <dbReference type="EMBL" id="SDK29486.1"/>
    </source>
</evidence>
<dbReference type="STRING" id="683260.SAMN05421874_106300"/>
<dbReference type="RefSeq" id="WP_281191431.1">
    <property type="nucleotide sequence ID" value="NZ_FNFB01000006.1"/>
</dbReference>